<gene>
    <name evidence="7" type="ORF">COCVIDRAFT_43143</name>
</gene>
<dbReference type="PANTHER" id="PTHR13789:SF314">
    <property type="entry name" value="FAD-BINDING DOMAIN-CONTAINING PROTEIN"/>
    <property type="match status" value="1"/>
</dbReference>
<dbReference type="EMBL" id="KI968899">
    <property type="protein sequence ID" value="EUN20721.1"/>
    <property type="molecule type" value="Genomic_DNA"/>
</dbReference>
<reference evidence="7 8" key="1">
    <citation type="journal article" date="2013" name="PLoS Genet.">
        <title>Comparative genome structure, secondary metabolite, and effector coding capacity across Cochliobolus pathogens.</title>
        <authorList>
            <person name="Condon B.J."/>
            <person name="Leng Y."/>
            <person name="Wu D."/>
            <person name="Bushley K.E."/>
            <person name="Ohm R.A."/>
            <person name="Otillar R."/>
            <person name="Martin J."/>
            <person name="Schackwitz W."/>
            <person name="Grimwood J."/>
            <person name="MohdZainudin N."/>
            <person name="Xue C."/>
            <person name="Wang R."/>
            <person name="Manning V.A."/>
            <person name="Dhillon B."/>
            <person name="Tu Z.J."/>
            <person name="Steffenson B.J."/>
            <person name="Salamov A."/>
            <person name="Sun H."/>
            <person name="Lowry S."/>
            <person name="LaButti K."/>
            <person name="Han J."/>
            <person name="Copeland A."/>
            <person name="Lindquist E."/>
            <person name="Barry K."/>
            <person name="Schmutz J."/>
            <person name="Baker S.E."/>
            <person name="Ciuffetti L.M."/>
            <person name="Grigoriev I.V."/>
            <person name="Zhong S."/>
            <person name="Turgeon B.G."/>
        </authorList>
    </citation>
    <scope>NUCLEOTIDE SEQUENCE [LARGE SCALE GENOMIC DNA]</scope>
    <source>
        <strain evidence="7 8">FI3</strain>
    </source>
</reference>
<dbReference type="GO" id="GO:0004497">
    <property type="term" value="F:monooxygenase activity"/>
    <property type="evidence" value="ECO:0007669"/>
    <property type="project" value="UniProtKB-KW"/>
</dbReference>
<dbReference type="RefSeq" id="XP_014550295.1">
    <property type="nucleotide sequence ID" value="XM_014694809.1"/>
</dbReference>
<dbReference type="InterPro" id="IPR050493">
    <property type="entry name" value="FAD-dep_Monooxygenase_BioMet"/>
</dbReference>
<dbReference type="Pfam" id="PF01494">
    <property type="entry name" value="FAD_binding_3"/>
    <property type="match status" value="1"/>
</dbReference>
<proteinExistence type="inferred from homology"/>
<dbReference type="Pfam" id="PF13450">
    <property type="entry name" value="NAD_binding_8"/>
    <property type="match status" value="1"/>
</dbReference>
<evidence type="ECO:0000256" key="3">
    <source>
        <dbReference type="ARBA" id="ARBA00022827"/>
    </source>
</evidence>
<organism evidence="7 8">
    <name type="scientific">Bipolaris victoriae (strain FI3)</name>
    <name type="common">Victoria blight of oats agent</name>
    <name type="synonym">Cochliobolus victoriae</name>
    <dbReference type="NCBI Taxonomy" id="930091"/>
    <lineage>
        <taxon>Eukaryota</taxon>
        <taxon>Fungi</taxon>
        <taxon>Dikarya</taxon>
        <taxon>Ascomycota</taxon>
        <taxon>Pezizomycotina</taxon>
        <taxon>Dothideomycetes</taxon>
        <taxon>Pleosporomycetidae</taxon>
        <taxon>Pleosporales</taxon>
        <taxon>Pleosporineae</taxon>
        <taxon>Pleosporaceae</taxon>
        <taxon>Bipolaris</taxon>
    </lineage>
</organism>
<dbReference type="GeneID" id="26257471"/>
<feature type="domain" description="FAD-binding" evidence="6">
    <location>
        <begin position="215"/>
        <end position="257"/>
    </location>
</feature>
<dbReference type="SUPFAM" id="SSF51905">
    <property type="entry name" value="FAD/NAD(P)-binding domain"/>
    <property type="match status" value="1"/>
</dbReference>
<evidence type="ECO:0000256" key="4">
    <source>
        <dbReference type="ARBA" id="ARBA00023002"/>
    </source>
</evidence>
<dbReference type="HOGENOM" id="CLU_009665_19_0_1"/>
<evidence type="ECO:0000313" key="8">
    <source>
        <dbReference type="Proteomes" id="UP000054337"/>
    </source>
</evidence>
<dbReference type="GO" id="GO:0071949">
    <property type="term" value="F:FAD binding"/>
    <property type="evidence" value="ECO:0007669"/>
    <property type="project" value="InterPro"/>
</dbReference>
<name>W7DXH4_BIPV3</name>
<evidence type="ECO:0000259" key="6">
    <source>
        <dbReference type="Pfam" id="PF01494"/>
    </source>
</evidence>
<keyword evidence="3" id="KW-0274">FAD</keyword>
<keyword evidence="5" id="KW-0503">Monooxygenase</keyword>
<protein>
    <recommendedName>
        <fullName evidence="6">FAD-binding domain-containing protein</fullName>
    </recommendedName>
</protein>
<dbReference type="PANTHER" id="PTHR13789">
    <property type="entry name" value="MONOOXYGENASE"/>
    <property type="match status" value="1"/>
</dbReference>
<evidence type="ECO:0000256" key="1">
    <source>
        <dbReference type="ARBA" id="ARBA00007992"/>
    </source>
</evidence>
<dbReference type="AlphaFoldDB" id="W7DXH4"/>
<keyword evidence="8" id="KW-1185">Reference proteome</keyword>
<dbReference type="Proteomes" id="UP000054337">
    <property type="component" value="Unassembled WGS sequence"/>
</dbReference>
<evidence type="ECO:0000256" key="2">
    <source>
        <dbReference type="ARBA" id="ARBA00022630"/>
    </source>
</evidence>
<evidence type="ECO:0000313" key="7">
    <source>
        <dbReference type="EMBL" id="EUN20721.1"/>
    </source>
</evidence>
<dbReference type="InterPro" id="IPR036188">
    <property type="entry name" value="FAD/NAD-bd_sf"/>
</dbReference>
<evidence type="ECO:0000256" key="5">
    <source>
        <dbReference type="ARBA" id="ARBA00023033"/>
    </source>
</evidence>
<keyword evidence="2" id="KW-0285">Flavoprotein</keyword>
<accession>W7DXH4</accession>
<keyword evidence="4" id="KW-0560">Oxidoreductase</keyword>
<sequence length="343" mass="37599">MALLNIVIVGGGIAGLASAIALRAPGRHITVLEQSSLNREIGATISLQLNASTILEKGFGMGEVLKNAGALKLVRKILLTLKTEYGADRMIYYRMDLHDALRLVSCDPDAGSVTLKDGTVLRGDVIVGADGIKSNLRKHVLGHEVQAQPTGFSAYRLMVQTSELEEDEVFCHWNCKGDFDILMKGYGEFPNWAKAPFKVAGDDIGLWQPRDTEPLRRWHSGRVILIGDAAHAMLPTQSQGANQAIEDAEALGAFFADADETISKEEAQKRPQEIYDARYERATTVQRYSREAARPATDKGATEIKMNPAEFMDYNCTYNSAKDWASRQTKSAGVQVVSYSSEA</sequence>
<dbReference type="Gene3D" id="3.50.50.60">
    <property type="entry name" value="FAD/NAD(P)-binding domain"/>
    <property type="match status" value="2"/>
</dbReference>
<comment type="similarity">
    <text evidence="1">Belongs to the paxM FAD-dependent monooxygenase family.</text>
</comment>
<dbReference type="InterPro" id="IPR002938">
    <property type="entry name" value="FAD-bd"/>
</dbReference>